<comment type="caution">
    <text evidence="2">The sequence shown here is derived from an EMBL/GenBank/DDBJ whole genome shotgun (WGS) entry which is preliminary data.</text>
</comment>
<dbReference type="EMBL" id="CAUYUJ010017740">
    <property type="protein sequence ID" value="CAK0877467.1"/>
    <property type="molecule type" value="Genomic_DNA"/>
</dbReference>
<sequence length="119" mass="13249">SNYTPGHRACASRETNRDVEGGGTTDEGMMQVELKERGMDDQSTYVNSASTIAQSPSECAQISSSRVHERMLLHRTERPRIRRAPRAPASQAGGSVLKKKKKKNRHSTNERGGRNVEQR</sequence>
<name>A0ABN9VV62_9DINO</name>
<feature type="compositionally biased region" description="Basic and acidic residues" evidence="1">
    <location>
        <begin position="107"/>
        <end position="119"/>
    </location>
</feature>
<evidence type="ECO:0000256" key="1">
    <source>
        <dbReference type="SAM" id="MobiDB-lite"/>
    </source>
</evidence>
<feature type="region of interest" description="Disordered" evidence="1">
    <location>
        <begin position="75"/>
        <end position="119"/>
    </location>
</feature>
<feature type="region of interest" description="Disordered" evidence="1">
    <location>
        <begin position="1"/>
        <end position="28"/>
    </location>
</feature>
<organism evidence="2 3">
    <name type="scientific">Prorocentrum cordatum</name>
    <dbReference type="NCBI Taxonomy" id="2364126"/>
    <lineage>
        <taxon>Eukaryota</taxon>
        <taxon>Sar</taxon>
        <taxon>Alveolata</taxon>
        <taxon>Dinophyceae</taxon>
        <taxon>Prorocentrales</taxon>
        <taxon>Prorocentraceae</taxon>
        <taxon>Prorocentrum</taxon>
    </lineage>
</organism>
<feature type="compositionally biased region" description="Basic residues" evidence="1">
    <location>
        <begin position="97"/>
        <end position="106"/>
    </location>
</feature>
<keyword evidence="3" id="KW-1185">Reference proteome</keyword>
<gene>
    <name evidence="2" type="ORF">PCOR1329_LOCUS61518</name>
</gene>
<feature type="non-terminal residue" evidence="2">
    <location>
        <position position="1"/>
    </location>
</feature>
<reference evidence="2" key="1">
    <citation type="submission" date="2023-10" db="EMBL/GenBank/DDBJ databases">
        <authorList>
            <person name="Chen Y."/>
            <person name="Shah S."/>
            <person name="Dougan E. K."/>
            <person name="Thang M."/>
            <person name="Chan C."/>
        </authorList>
    </citation>
    <scope>NUCLEOTIDE SEQUENCE [LARGE SCALE GENOMIC DNA]</scope>
</reference>
<protein>
    <submittedName>
        <fullName evidence="2">Uncharacterized protein</fullName>
    </submittedName>
</protein>
<proteinExistence type="predicted"/>
<dbReference type="Proteomes" id="UP001189429">
    <property type="component" value="Unassembled WGS sequence"/>
</dbReference>
<evidence type="ECO:0000313" key="3">
    <source>
        <dbReference type="Proteomes" id="UP001189429"/>
    </source>
</evidence>
<feature type="non-terminal residue" evidence="2">
    <location>
        <position position="119"/>
    </location>
</feature>
<evidence type="ECO:0000313" key="2">
    <source>
        <dbReference type="EMBL" id="CAK0877467.1"/>
    </source>
</evidence>
<accession>A0ABN9VV62</accession>